<dbReference type="PANTHER" id="PTHR11668">
    <property type="entry name" value="SERINE/THREONINE PROTEIN PHOSPHATASE"/>
    <property type="match status" value="1"/>
</dbReference>
<dbReference type="PANTHER" id="PTHR11668:SF496">
    <property type="entry name" value="SERINE_THREONINE-PROTEIN PHOSPHATASE"/>
    <property type="match status" value="1"/>
</dbReference>
<protein>
    <recommendedName>
        <fullName evidence="3">Serine/threonine specific protein phosphatases domain-containing protein</fullName>
    </recommendedName>
</protein>
<feature type="region of interest" description="Disordered" evidence="1">
    <location>
        <begin position="66"/>
        <end position="102"/>
    </location>
</feature>
<dbReference type="InterPro" id="IPR004843">
    <property type="entry name" value="Calcineurin-like_PHP"/>
</dbReference>
<proteinExistence type="predicted"/>
<keyword evidence="2" id="KW-1133">Transmembrane helix</keyword>
<dbReference type="GO" id="GO:0016787">
    <property type="term" value="F:hydrolase activity"/>
    <property type="evidence" value="ECO:0007669"/>
    <property type="project" value="InterPro"/>
</dbReference>
<dbReference type="Gene3D" id="3.60.21.10">
    <property type="match status" value="1"/>
</dbReference>
<feature type="domain" description="Serine/threonine specific protein phosphatases" evidence="3">
    <location>
        <begin position="266"/>
        <end position="271"/>
    </location>
</feature>
<dbReference type="SUPFAM" id="SSF56300">
    <property type="entry name" value="Metallo-dependent phosphatases"/>
    <property type="match status" value="1"/>
</dbReference>
<dbReference type="AlphaFoldDB" id="F8LEU9"/>
<dbReference type="PROSITE" id="PS00125">
    <property type="entry name" value="SER_THR_PHOSPHATASE"/>
    <property type="match status" value="1"/>
</dbReference>
<reference evidence="4" key="1">
    <citation type="submission" date="2011-05" db="EMBL/GenBank/DDBJ databases">
        <title>Unity in variety -- the pan-genome of the Chlamydiae.</title>
        <authorList>
            <person name="Collingro A."/>
            <person name="Tischler P."/>
            <person name="Weinmaier T."/>
            <person name="Penz T."/>
            <person name="Heinz E."/>
            <person name="Brunham R.C."/>
            <person name="Read T.D."/>
            <person name="Bavoil P.M."/>
            <person name="Sachse K."/>
            <person name="Kahane S."/>
            <person name="Friedman M.G."/>
            <person name="Rattei T."/>
            <person name="Myers G.S.A."/>
            <person name="Horn M."/>
        </authorList>
    </citation>
    <scope>NUCLEOTIDE SEQUENCE</scope>
    <source>
        <strain evidence="4">2032/99</strain>
    </source>
</reference>
<accession>F8LEU9</accession>
<name>F8LEU9_9BACT</name>
<sequence>MVGYLNPVSENFNHAANAFHDLKKWQQAAAIIAGIAGAILTPFILCFGSFAAFRWTVELFTKQNNHESNKDDLQTSQQLSEESEAKEIDLEENTGSDTDPHELSLRIDELSTHLKGEEVLPVATAGKDRVKQLVAKFDALWDEEGKQFEELPFDLAEASSLLEEHNRAFHSFTTDQKENFGIIYKQDLQKDSKIFVRADLHGDLKSLLENLKELQKQGLLDENYHCKANVQLVFLGDYMDRGSHAIEIAQILASLRLENPRQIHLLRGNHEDLGLNFFYGAADKHLKDFLSDDEKKTVLSNFYDTMPLSVYLGEEGADQREYIQFSHALFEMQMDPSLILDEEEGFSQVVVPRKLSLSERVQSIGSDDDSKVSLAAKKVKELAEKEDQGNRSDAFGGILTAYQWADVGDDTYISSLGNRKWRLSPEDIKHSFRLASTKHKVKMLFRGHQHYFKHHCVKVDKVIVSTLPVGMDSPYKACFPDQADRAYILDVRPKVKDWTKKAITRKSGESVSEISEPVGIRETRV</sequence>
<dbReference type="InterPro" id="IPR006186">
    <property type="entry name" value="Ser/Thr-sp_prot-phosphatase"/>
</dbReference>
<feature type="transmembrane region" description="Helical" evidence="2">
    <location>
        <begin position="28"/>
        <end position="53"/>
    </location>
</feature>
<dbReference type="InterPro" id="IPR029052">
    <property type="entry name" value="Metallo-depent_PP-like"/>
</dbReference>
<dbReference type="SMART" id="SM00156">
    <property type="entry name" value="PP2Ac"/>
    <property type="match status" value="1"/>
</dbReference>
<evidence type="ECO:0000256" key="1">
    <source>
        <dbReference type="SAM" id="MobiDB-lite"/>
    </source>
</evidence>
<dbReference type="EMBL" id="FR872660">
    <property type="protein sequence ID" value="CCB92017.1"/>
    <property type="molecule type" value="Genomic_DNA"/>
</dbReference>
<gene>
    <name evidence="4" type="ORF">WCH_BJ09020</name>
</gene>
<keyword evidence="2" id="KW-0472">Membrane</keyword>
<evidence type="ECO:0000259" key="3">
    <source>
        <dbReference type="PROSITE" id="PS00125"/>
    </source>
</evidence>
<evidence type="ECO:0000256" key="2">
    <source>
        <dbReference type="SAM" id="Phobius"/>
    </source>
</evidence>
<dbReference type="PRINTS" id="PR00114">
    <property type="entry name" value="STPHPHTASE"/>
</dbReference>
<dbReference type="InterPro" id="IPR050341">
    <property type="entry name" value="PP1_catalytic_subunit"/>
</dbReference>
<keyword evidence="2" id="KW-0812">Transmembrane</keyword>
<evidence type="ECO:0000313" key="4">
    <source>
        <dbReference type="EMBL" id="CCB92017.1"/>
    </source>
</evidence>
<organism evidence="4">
    <name type="scientific">Waddlia chondrophila 2032/99</name>
    <dbReference type="NCBI Taxonomy" id="765953"/>
    <lineage>
        <taxon>Bacteria</taxon>
        <taxon>Pseudomonadati</taxon>
        <taxon>Chlamydiota</taxon>
        <taxon>Chlamydiia</taxon>
        <taxon>Parachlamydiales</taxon>
        <taxon>Waddliaceae</taxon>
        <taxon>Waddlia</taxon>
    </lineage>
</organism>
<dbReference type="Pfam" id="PF00149">
    <property type="entry name" value="Metallophos"/>
    <property type="match status" value="1"/>
</dbReference>